<reference evidence="2 3" key="1">
    <citation type="journal article" date="2016" name="Nat. Commun.">
        <title>Thousands of microbial genomes shed light on interconnected biogeochemical processes in an aquifer system.</title>
        <authorList>
            <person name="Anantharaman K."/>
            <person name="Brown C.T."/>
            <person name="Hug L.A."/>
            <person name="Sharon I."/>
            <person name="Castelle C.J."/>
            <person name="Probst A.J."/>
            <person name="Thomas B.C."/>
            <person name="Singh A."/>
            <person name="Wilkins M.J."/>
            <person name="Karaoz U."/>
            <person name="Brodie E.L."/>
            <person name="Williams K.H."/>
            <person name="Hubbard S.S."/>
            <person name="Banfield J.F."/>
        </authorList>
    </citation>
    <scope>NUCLEOTIDE SEQUENCE [LARGE SCALE GENOMIC DNA]</scope>
</reference>
<feature type="compositionally biased region" description="Pro residues" evidence="1">
    <location>
        <begin position="129"/>
        <end position="150"/>
    </location>
</feature>
<dbReference type="STRING" id="1798650.A2945_02190"/>
<sequence>MPTITQEQARTRFTSLPPSLQNAIFSVQTADVIDSITQQNNVSDEKASGIAEAVGLVLLGFIHPEELAQEIASRTGIAPQAAQAIATSLNNRICGPLKTDIDKAYAPKLQAHEMPEPAPVAFGDIKRPSAPPTPPPPPVGGSSGPPPVPSPSKLSEGSPGGQAKIPAMPVPPLPSSGATMPKPIASSTPSASLPVVSRVEPRPNPFPPTSAVPPPIIPPPSPFSSRSIPTTPASIPTPTPKPLTPPLSSLAPTPKPTPTNGEPALVPSVVEGPMMLHEEVVMKPIRPPSSFNLNIASLPKSLDAKPKETIPVKPAVLELGNAAPFSSSQKTSAPEVKMPRVVHYTELRTPLSKNEPAPAKNPLSGMMVSQTEDREVHEITASTSSPQAATPSPSLTRPPSNMPPTPLNINLSAPPAVSRVTPPPARIEPPTANRIEPPKMNDVRPLMPPPPPGFKS</sequence>
<feature type="region of interest" description="Disordered" evidence="1">
    <location>
        <begin position="347"/>
        <end position="456"/>
    </location>
</feature>
<evidence type="ECO:0000313" key="2">
    <source>
        <dbReference type="EMBL" id="OGY99783.1"/>
    </source>
</evidence>
<accession>A0A1G2CEF9</accession>
<evidence type="ECO:0000256" key="1">
    <source>
        <dbReference type="SAM" id="MobiDB-lite"/>
    </source>
</evidence>
<organism evidence="2 3">
    <name type="scientific">Candidatus Liptonbacteria bacterium RIFCSPLOWO2_01_FULL_52_25</name>
    <dbReference type="NCBI Taxonomy" id="1798650"/>
    <lineage>
        <taxon>Bacteria</taxon>
        <taxon>Candidatus Liptoniibacteriota</taxon>
    </lineage>
</organism>
<feature type="compositionally biased region" description="Pro residues" evidence="1">
    <location>
        <begin position="202"/>
        <end position="222"/>
    </location>
</feature>
<feature type="compositionally biased region" description="Pro residues" evidence="1">
    <location>
        <begin position="235"/>
        <end position="245"/>
    </location>
</feature>
<protein>
    <submittedName>
        <fullName evidence="2">Uncharacterized protein</fullName>
    </submittedName>
</protein>
<dbReference type="Proteomes" id="UP000178880">
    <property type="component" value="Unassembled WGS sequence"/>
</dbReference>
<gene>
    <name evidence="2" type="ORF">A2945_02190</name>
</gene>
<comment type="caution">
    <text evidence="2">The sequence shown here is derived from an EMBL/GenBank/DDBJ whole genome shotgun (WGS) entry which is preliminary data.</text>
</comment>
<feature type="compositionally biased region" description="Low complexity" evidence="1">
    <location>
        <begin position="380"/>
        <end position="394"/>
    </location>
</feature>
<feature type="region of interest" description="Disordered" evidence="1">
    <location>
        <begin position="119"/>
        <end position="267"/>
    </location>
</feature>
<name>A0A1G2CEF9_9BACT</name>
<feature type="compositionally biased region" description="Low complexity" evidence="1">
    <location>
        <begin position="223"/>
        <end position="234"/>
    </location>
</feature>
<proteinExistence type="predicted"/>
<dbReference type="EMBL" id="MHLA01000013">
    <property type="protein sequence ID" value="OGY99783.1"/>
    <property type="molecule type" value="Genomic_DNA"/>
</dbReference>
<evidence type="ECO:0000313" key="3">
    <source>
        <dbReference type="Proteomes" id="UP000178880"/>
    </source>
</evidence>
<feature type="compositionally biased region" description="Pro residues" evidence="1">
    <location>
        <begin position="446"/>
        <end position="456"/>
    </location>
</feature>
<dbReference type="AlphaFoldDB" id="A0A1G2CEF9"/>